<comment type="caution">
    <text evidence="3">The sequence shown here is derived from an EMBL/GenBank/DDBJ whole genome shotgun (WGS) entry which is preliminary data.</text>
</comment>
<keyword evidence="5" id="KW-1185">Reference proteome</keyword>
<evidence type="ECO:0000313" key="4">
    <source>
        <dbReference type="EMBL" id="KAJ8934581.1"/>
    </source>
</evidence>
<dbReference type="Proteomes" id="UP001162156">
    <property type="component" value="Unassembled WGS sequence"/>
</dbReference>
<dbReference type="EMBL" id="JANEYF010003707">
    <property type="protein sequence ID" value="KAJ8934581.1"/>
    <property type="molecule type" value="Genomic_DNA"/>
</dbReference>
<dbReference type="PROSITE" id="PS51053">
    <property type="entry name" value="SERTA"/>
    <property type="match status" value="1"/>
</dbReference>
<feature type="non-terminal residue" evidence="3">
    <location>
        <position position="1"/>
    </location>
</feature>
<dbReference type="EMBL" id="JANEYF010003881">
    <property type="protein sequence ID" value="KAJ8933306.1"/>
    <property type="molecule type" value="Genomic_DNA"/>
</dbReference>
<gene>
    <name evidence="4" type="ORF">NQ314_013271</name>
    <name evidence="3" type="ORF">NQ314_014096</name>
</gene>
<evidence type="ECO:0000259" key="2">
    <source>
        <dbReference type="PROSITE" id="PS51053"/>
    </source>
</evidence>
<reference evidence="3" key="1">
    <citation type="journal article" date="2023" name="Insect Mol. Biol.">
        <title>Genome sequencing provides insights into the evolution of gene families encoding plant cell wall-degrading enzymes in longhorned beetles.</title>
        <authorList>
            <person name="Shin N.R."/>
            <person name="Okamura Y."/>
            <person name="Kirsch R."/>
            <person name="Pauchet Y."/>
        </authorList>
    </citation>
    <scope>NUCLEOTIDE SEQUENCE</scope>
    <source>
        <strain evidence="3">RBIC_L_NR</strain>
    </source>
</reference>
<evidence type="ECO:0000256" key="1">
    <source>
        <dbReference type="SAM" id="MobiDB-lite"/>
    </source>
</evidence>
<accession>A0AAV8X4K4</accession>
<organism evidence="3 5">
    <name type="scientific">Rhamnusium bicolor</name>
    <dbReference type="NCBI Taxonomy" id="1586634"/>
    <lineage>
        <taxon>Eukaryota</taxon>
        <taxon>Metazoa</taxon>
        <taxon>Ecdysozoa</taxon>
        <taxon>Arthropoda</taxon>
        <taxon>Hexapoda</taxon>
        <taxon>Insecta</taxon>
        <taxon>Pterygota</taxon>
        <taxon>Neoptera</taxon>
        <taxon>Endopterygota</taxon>
        <taxon>Coleoptera</taxon>
        <taxon>Polyphaga</taxon>
        <taxon>Cucujiformia</taxon>
        <taxon>Chrysomeloidea</taxon>
        <taxon>Cerambycidae</taxon>
        <taxon>Lepturinae</taxon>
        <taxon>Rhagiini</taxon>
        <taxon>Rhamnusium</taxon>
    </lineage>
</organism>
<dbReference type="InterPro" id="IPR009263">
    <property type="entry name" value="SERTA_dom"/>
</dbReference>
<dbReference type="Pfam" id="PF06031">
    <property type="entry name" value="SERTA"/>
    <property type="match status" value="1"/>
</dbReference>
<feature type="compositionally biased region" description="Polar residues" evidence="1">
    <location>
        <begin position="184"/>
        <end position="196"/>
    </location>
</feature>
<protein>
    <recommendedName>
        <fullName evidence="2">SERTA domain-containing protein</fullName>
    </recommendedName>
</protein>
<name>A0AAV8X4K4_9CUCU</name>
<feature type="compositionally biased region" description="Basic and acidic residues" evidence="1">
    <location>
        <begin position="197"/>
        <end position="208"/>
    </location>
</feature>
<proteinExistence type="predicted"/>
<feature type="region of interest" description="Disordered" evidence="1">
    <location>
        <begin position="17"/>
        <end position="41"/>
    </location>
</feature>
<evidence type="ECO:0000313" key="5">
    <source>
        <dbReference type="Proteomes" id="UP001162156"/>
    </source>
</evidence>
<sequence length="340" mass="38960">FIQSLASVKSLPTVSNDDCDDIFGPPRTYPTGYSPPKNRPSMISAKYRQKEERRNILEMSINKQKNFETSLRRSVLVNNLVRKLQKESRDEKIQKQQLNYSCCYDNDNYINLKSEFMKNETNSTPNYDEPQPYSSEEGKLHIEAFVVETDFDIKLAAEINEVTAKDMEVLGNLVEENLKALNTTFNSENPTTGTTENNDRLSSRKRSFDDMEDCDVQEVLSQFYMPPTPMMLTCIDADEDVNVVGDQPSAKRERVEVSSVEEQCNSYSVTTEMDKISCNFLNKSISAPESRLRYLNNNQNMDTDSNSYSCGHASMLNELQSNVYHNLIPSLETYCFQRNS</sequence>
<dbReference type="AlphaFoldDB" id="A0AAV8X4K4"/>
<feature type="region of interest" description="Disordered" evidence="1">
    <location>
        <begin position="184"/>
        <end position="208"/>
    </location>
</feature>
<evidence type="ECO:0000313" key="3">
    <source>
        <dbReference type="EMBL" id="KAJ8933306.1"/>
    </source>
</evidence>
<feature type="domain" description="SERTA" evidence="2">
    <location>
        <begin position="49"/>
        <end position="92"/>
    </location>
</feature>